<dbReference type="SUPFAM" id="SSF53448">
    <property type="entry name" value="Nucleotide-diphospho-sugar transferases"/>
    <property type="match status" value="1"/>
</dbReference>
<keyword evidence="2" id="KW-0808">Transferase</keyword>
<dbReference type="Gene3D" id="3.90.550.10">
    <property type="entry name" value="Spore Coat Polysaccharide Biosynthesis Protein SpsA, Chain A"/>
    <property type="match status" value="1"/>
</dbReference>
<dbReference type="GO" id="GO:0000026">
    <property type="term" value="F:alpha-1,2-mannosyltransferase activity"/>
    <property type="evidence" value="ECO:0007669"/>
    <property type="project" value="TreeGrafter"/>
</dbReference>
<keyword evidence="4" id="KW-1185">Reference proteome</keyword>
<evidence type="ECO:0000313" key="3">
    <source>
        <dbReference type="EMBL" id="PPQ96227.1"/>
    </source>
</evidence>
<dbReference type="GO" id="GO:0000032">
    <property type="term" value="P:cell wall mannoprotein biosynthetic process"/>
    <property type="evidence" value="ECO:0007669"/>
    <property type="project" value="TreeGrafter"/>
</dbReference>
<dbReference type="InterPro" id="IPR002685">
    <property type="entry name" value="Glyco_trans_15"/>
</dbReference>
<gene>
    <name evidence="3" type="ORF">CVT26_005599</name>
</gene>
<dbReference type="OrthoDB" id="439943at2759"/>
<dbReference type="AlphaFoldDB" id="A0A409XZL8"/>
<organism evidence="3 4">
    <name type="scientific">Gymnopilus dilepis</name>
    <dbReference type="NCBI Taxonomy" id="231916"/>
    <lineage>
        <taxon>Eukaryota</taxon>
        <taxon>Fungi</taxon>
        <taxon>Dikarya</taxon>
        <taxon>Basidiomycota</taxon>
        <taxon>Agaricomycotina</taxon>
        <taxon>Agaricomycetes</taxon>
        <taxon>Agaricomycetidae</taxon>
        <taxon>Agaricales</taxon>
        <taxon>Agaricineae</taxon>
        <taxon>Hymenogastraceae</taxon>
        <taxon>Gymnopilus</taxon>
    </lineage>
</organism>
<evidence type="ECO:0008006" key="5">
    <source>
        <dbReference type="Google" id="ProtNLM"/>
    </source>
</evidence>
<dbReference type="GO" id="GO:0016020">
    <property type="term" value="C:membrane"/>
    <property type="evidence" value="ECO:0007669"/>
    <property type="project" value="InterPro"/>
</dbReference>
<dbReference type="Proteomes" id="UP000284706">
    <property type="component" value="Unassembled WGS sequence"/>
</dbReference>
<sequence>MPNFHWWKTPKGPQPHEQVYSTRRADAVLFMLCKNDQLWDAARSVREIEDRFNHVYHYPYVFLNEVSFTSEFRYVISMIASSKVEFGVIPRDHWYQPEWIDEAKATLSRHAMVSEDVIYGGSVSYRNMCRFNSGFFFRHPLMQRYKWYWRIEPGVHFHCDIQFDPFLFMQDNNKTYAFTISMVEFERTIPTLWNHIRDFVGLHPEYIAEGNALEFISDDGGESYNLCHFWSNFEIANMEFWRGEAYASFFDYLESKGGFYYEVYDRSSSSFTSQFTVMTHRDGVTPPFIQLLPRCFLRAIKYNFLTKSVMNMRPLRTAQNMTIGRRADAPAIHSTTSVRHFKRVVRARKMLTILELHQISMASHVSTNFYV</sequence>
<evidence type="ECO:0000313" key="4">
    <source>
        <dbReference type="Proteomes" id="UP000284706"/>
    </source>
</evidence>
<comment type="caution">
    <text evidence="3">The sequence shown here is derived from an EMBL/GenBank/DDBJ whole genome shotgun (WGS) entry which is preliminary data.</text>
</comment>
<evidence type="ECO:0000256" key="2">
    <source>
        <dbReference type="ARBA" id="ARBA00022679"/>
    </source>
</evidence>
<dbReference type="PANTHER" id="PTHR31121">
    <property type="entry name" value="ALPHA-1,2 MANNOSYLTRANSFERASE KTR1"/>
    <property type="match status" value="1"/>
</dbReference>
<dbReference type="InterPro" id="IPR029044">
    <property type="entry name" value="Nucleotide-diphossugar_trans"/>
</dbReference>
<protein>
    <recommendedName>
        <fullName evidence="5">Glycosyltransferase family 15 protein</fullName>
    </recommendedName>
</protein>
<dbReference type="PANTHER" id="PTHR31121:SF6">
    <property type="entry name" value="ALPHA-1,2 MANNOSYLTRANSFERASE KTR1"/>
    <property type="match status" value="1"/>
</dbReference>
<dbReference type="GO" id="GO:0005794">
    <property type="term" value="C:Golgi apparatus"/>
    <property type="evidence" value="ECO:0007669"/>
    <property type="project" value="TreeGrafter"/>
</dbReference>
<evidence type="ECO:0000256" key="1">
    <source>
        <dbReference type="ARBA" id="ARBA00007677"/>
    </source>
</evidence>
<name>A0A409XZL8_9AGAR</name>
<dbReference type="STRING" id="231916.A0A409XZL8"/>
<dbReference type="InParanoid" id="A0A409XZL8"/>
<dbReference type="EMBL" id="NHYE01001387">
    <property type="protein sequence ID" value="PPQ96227.1"/>
    <property type="molecule type" value="Genomic_DNA"/>
</dbReference>
<accession>A0A409XZL8</accession>
<dbReference type="Pfam" id="PF01793">
    <property type="entry name" value="Glyco_transf_15"/>
    <property type="match status" value="1"/>
</dbReference>
<reference evidence="3 4" key="1">
    <citation type="journal article" date="2018" name="Evol. Lett.">
        <title>Horizontal gene cluster transfer increased hallucinogenic mushroom diversity.</title>
        <authorList>
            <person name="Reynolds H.T."/>
            <person name="Vijayakumar V."/>
            <person name="Gluck-Thaler E."/>
            <person name="Korotkin H.B."/>
            <person name="Matheny P.B."/>
            <person name="Slot J.C."/>
        </authorList>
    </citation>
    <scope>NUCLEOTIDE SEQUENCE [LARGE SCALE GENOMIC DNA]</scope>
    <source>
        <strain evidence="3 4">SRW20</strain>
    </source>
</reference>
<comment type="similarity">
    <text evidence="1">Belongs to the glycosyltransferase 15 family.</text>
</comment>
<dbReference type="GO" id="GO:0006487">
    <property type="term" value="P:protein N-linked glycosylation"/>
    <property type="evidence" value="ECO:0007669"/>
    <property type="project" value="TreeGrafter"/>
</dbReference>
<proteinExistence type="inferred from homology"/>